<keyword evidence="1" id="KW-0812">Transmembrane</keyword>
<reference evidence="2 3" key="1">
    <citation type="submission" date="2016-03" db="EMBL/GenBank/DDBJ databases">
        <title>Trachymyrmex septentrionalis WGS genome.</title>
        <authorList>
            <person name="Nygaard S."/>
            <person name="Hu H."/>
            <person name="Boomsma J."/>
            <person name="Zhang G."/>
        </authorList>
    </citation>
    <scope>NUCLEOTIDE SEQUENCE [LARGE SCALE GENOMIC DNA]</scope>
    <source>
        <strain evidence="2">Tsep2-gDNA-1</strain>
        <tissue evidence="2">Whole body</tissue>
    </source>
</reference>
<gene>
    <name evidence="2" type="ORF">ALC56_05672</name>
</gene>
<keyword evidence="3" id="KW-1185">Reference proteome</keyword>
<protein>
    <submittedName>
        <fullName evidence="2">Uncharacterized protein</fullName>
    </submittedName>
</protein>
<keyword evidence="1" id="KW-0472">Membrane</keyword>
<evidence type="ECO:0000313" key="2">
    <source>
        <dbReference type="EMBL" id="KYN39904.1"/>
    </source>
</evidence>
<keyword evidence="1" id="KW-1133">Transmembrane helix</keyword>
<evidence type="ECO:0000313" key="3">
    <source>
        <dbReference type="Proteomes" id="UP000078541"/>
    </source>
</evidence>
<dbReference type="Proteomes" id="UP000078541">
    <property type="component" value="Unassembled WGS sequence"/>
</dbReference>
<dbReference type="AlphaFoldDB" id="A0A195FIU1"/>
<evidence type="ECO:0000256" key="1">
    <source>
        <dbReference type="SAM" id="Phobius"/>
    </source>
</evidence>
<feature type="transmembrane region" description="Helical" evidence="1">
    <location>
        <begin position="45"/>
        <end position="64"/>
    </location>
</feature>
<dbReference type="EMBL" id="KQ981560">
    <property type="protein sequence ID" value="KYN39904.1"/>
    <property type="molecule type" value="Genomic_DNA"/>
</dbReference>
<name>A0A195FIU1_9HYME</name>
<proteinExistence type="predicted"/>
<organism evidence="2 3">
    <name type="scientific">Trachymyrmex septentrionalis</name>
    <dbReference type="NCBI Taxonomy" id="34720"/>
    <lineage>
        <taxon>Eukaryota</taxon>
        <taxon>Metazoa</taxon>
        <taxon>Ecdysozoa</taxon>
        <taxon>Arthropoda</taxon>
        <taxon>Hexapoda</taxon>
        <taxon>Insecta</taxon>
        <taxon>Pterygota</taxon>
        <taxon>Neoptera</taxon>
        <taxon>Endopterygota</taxon>
        <taxon>Hymenoptera</taxon>
        <taxon>Apocrita</taxon>
        <taxon>Aculeata</taxon>
        <taxon>Formicoidea</taxon>
        <taxon>Formicidae</taxon>
        <taxon>Myrmicinae</taxon>
        <taxon>Trachymyrmex</taxon>
    </lineage>
</organism>
<accession>A0A195FIU1</accession>
<sequence>MFNEAVKSRGGKMAAAVTLQVPFGSCTRKARDQHRNMLLRDISNLIPQIFVFIGCLILCSRSIFCHGHIREDLLCVDERKIYCCKERERAARSARLSSLPVAASGACEEHVKLRRGKLKQKGLDISYETIRTYLKANNMNSTTLLLDLL</sequence>